<dbReference type="InterPro" id="IPR002577">
    <property type="entry name" value="HTH_HxlR"/>
</dbReference>
<comment type="caution">
    <text evidence="5">The sequence shown here is derived from an EMBL/GenBank/DDBJ whole genome shotgun (WGS) entry which is preliminary data.</text>
</comment>
<feature type="domain" description="HTH hxlR-type" evidence="4">
    <location>
        <begin position="28"/>
        <end position="126"/>
    </location>
</feature>
<dbReference type="SUPFAM" id="SSF46785">
    <property type="entry name" value="Winged helix' DNA-binding domain"/>
    <property type="match status" value="1"/>
</dbReference>
<dbReference type="Pfam" id="PF01638">
    <property type="entry name" value="HxlR"/>
    <property type="match status" value="1"/>
</dbReference>
<evidence type="ECO:0000313" key="6">
    <source>
        <dbReference type="Proteomes" id="UP000252586"/>
    </source>
</evidence>
<evidence type="ECO:0000256" key="1">
    <source>
        <dbReference type="ARBA" id="ARBA00023015"/>
    </source>
</evidence>
<dbReference type="STRING" id="1210090.GCA_001613185_06185"/>
<dbReference type="PANTHER" id="PTHR33204:SF39">
    <property type="entry name" value="TRANSCRIPTIONAL REGULATORY PROTEIN"/>
    <property type="match status" value="1"/>
</dbReference>
<dbReference type="AlphaFoldDB" id="A0A366DE00"/>
<dbReference type="EMBL" id="QNRE01000009">
    <property type="protein sequence ID" value="RBO88277.1"/>
    <property type="molecule type" value="Genomic_DNA"/>
</dbReference>
<dbReference type="PROSITE" id="PS51118">
    <property type="entry name" value="HTH_HXLR"/>
    <property type="match status" value="1"/>
</dbReference>
<gene>
    <name evidence="5" type="ORF">DFR74_10943</name>
</gene>
<keyword evidence="1" id="KW-0805">Transcription regulation</keyword>
<dbReference type="OrthoDB" id="370168at2"/>
<keyword evidence="6" id="KW-1185">Reference proteome</keyword>
<reference evidence="5 6" key="1">
    <citation type="submission" date="2018-06" db="EMBL/GenBank/DDBJ databases">
        <title>Genomic Encyclopedia of Type Strains, Phase IV (KMG-IV): sequencing the most valuable type-strain genomes for metagenomic binning, comparative biology and taxonomic classification.</title>
        <authorList>
            <person name="Goeker M."/>
        </authorList>
    </citation>
    <scope>NUCLEOTIDE SEQUENCE [LARGE SCALE GENOMIC DNA]</scope>
    <source>
        <strain evidence="5 6">DSM 44599</strain>
    </source>
</reference>
<organism evidence="5 6">
    <name type="scientific">Nocardia puris</name>
    <dbReference type="NCBI Taxonomy" id="208602"/>
    <lineage>
        <taxon>Bacteria</taxon>
        <taxon>Bacillati</taxon>
        <taxon>Actinomycetota</taxon>
        <taxon>Actinomycetes</taxon>
        <taxon>Mycobacteriales</taxon>
        <taxon>Nocardiaceae</taxon>
        <taxon>Nocardia</taxon>
    </lineage>
</organism>
<dbReference type="InterPro" id="IPR036390">
    <property type="entry name" value="WH_DNA-bd_sf"/>
</dbReference>
<keyword evidence="3" id="KW-0804">Transcription</keyword>
<evidence type="ECO:0000259" key="4">
    <source>
        <dbReference type="PROSITE" id="PS51118"/>
    </source>
</evidence>
<evidence type="ECO:0000256" key="2">
    <source>
        <dbReference type="ARBA" id="ARBA00023125"/>
    </source>
</evidence>
<protein>
    <submittedName>
        <fullName evidence="5">HxlR family transcriptional regulator</fullName>
    </submittedName>
</protein>
<evidence type="ECO:0000256" key="3">
    <source>
        <dbReference type="ARBA" id="ARBA00023163"/>
    </source>
</evidence>
<dbReference type="GO" id="GO:0003677">
    <property type="term" value="F:DNA binding"/>
    <property type="evidence" value="ECO:0007669"/>
    <property type="project" value="UniProtKB-KW"/>
</dbReference>
<sequence length="145" mass="15893">MSDTHTDVPSLVSAPLPSPVPAGEYGQCPVTDMLRHVGDKWPMLVITLLARRPHRFNELHREIEGISQRMLTRTLRGLETDGLVDREVFPTVPPSVQYSLTPLGLSLLKPLSALADWAVEHAEEITAARAASGDDQPAIQNPLTQ</sequence>
<dbReference type="PANTHER" id="PTHR33204">
    <property type="entry name" value="TRANSCRIPTIONAL REGULATOR, MARR FAMILY"/>
    <property type="match status" value="1"/>
</dbReference>
<dbReference type="RefSeq" id="WP_067513776.1">
    <property type="nucleotide sequence ID" value="NZ_QNRE01000009.1"/>
</dbReference>
<dbReference type="Proteomes" id="UP000252586">
    <property type="component" value="Unassembled WGS sequence"/>
</dbReference>
<proteinExistence type="predicted"/>
<dbReference type="Gene3D" id="1.10.10.10">
    <property type="entry name" value="Winged helix-like DNA-binding domain superfamily/Winged helix DNA-binding domain"/>
    <property type="match status" value="1"/>
</dbReference>
<evidence type="ECO:0000313" key="5">
    <source>
        <dbReference type="EMBL" id="RBO88277.1"/>
    </source>
</evidence>
<keyword evidence="2" id="KW-0238">DNA-binding</keyword>
<accession>A0A366DE00</accession>
<dbReference type="InterPro" id="IPR036388">
    <property type="entry name" value="WH-like_DNA-bd_sf"/>
</dbReference>
<name>A0A366DE00_9NOCA</name>